<dbReference type="EMBL" id="CP118868">
    <property type="protein sequence ID" value="WEG35742.1"/>
    <property type="molecule type" value="Genomic_DNA"/>
</dbReference>
<feature type="domain" description="HTH lacI-type" evidence="5">
    <location>
        <begin position="1"/>
        <end position="53"/>
    </location>
</feature>
<dbReference type="CDD" id="cd06291">
    <property type="entry name" value="PBP1_Qymf-like"/>
    <property type="match status" value="1"/>
</dbReference>
<gene>
    <name evidence="6" type="ORF">PYS61_00855</name>
</gene>
<dbReference type="Pfam" id="PF00356">
    <property type="entry name" value="LacI"/>
    <property type="match status" value="1"/>
</dbReference>
<dbReference type="PROSITE" id="PS50932">
    <property type="entry name" value="HTH_LACI_2"/>
    <property type="match status" value="1"/>
</dbReference>
<dbReference type="PROSITE" id="PS00356">
    <property type="entry name" value="HTH_LACI_1"/>
    <property type="match status" value="1"/>
</dbReference>
<protein>
    <submittedName>
        <fullName evidence="6">LacI family DNA-binding transcriptional regulator</fullName>
    </submittedName>
</protein>
<evidence type="ECO:0000256" key="2">
    <source>
        <dbReference type="ARBA" id="ARBA00023015"/>
    </source>
</evidence>
<dbReference type="GO" id="GO:0003677">
    <property type="term" value="F:DNA binding"/>
    <property type="evidence" value="ECO:0007669"/>
    <property type="project" value="UniProtKB-KW"/>
</dbReference>
<keyword evidence="3 6" id="KW-0238">DNA-binding</keyword>
<keyword evidence="1" id="KW-0678">Repressor</keyword>
<dbReference type="PANTHER" id="PTHR30146:SF95">
    <property type="entry name" value="RIBOSE OPERON REPRESSOR"/>
    <property type="match status" value="1"/>
</dbReference>
<dbReference type="InterPro" id="IPR046335">
    <property type="entry name" value="LacI/GalR-like_sensor"/>
</dbReference>
<keyword evidence="4" id="KW-0804">Transcription</keyword>
<evidence type="ECO:0000313" key="7">
    <source>
        <dbReference type="Proteomes" id="UP001220478"/>
    </source>
</evidence>
<dbReference type="RefSeq" id="WP_315571853.1">
    <property type="nucleotide sequence ID" value="NZ_CP118868.1"/>
</dbReference>
<dbReference type="SMART" id="SM00354">
    <property type="entry name" value="HTH_LACI"/>
    <property type="match status" value="1"/>
</dbReference>
<sequence>MKEIAKLAGVSIATVSRIINQNGRFSQATEERVNQIIKEHNYSIDSSPSNIWKAQKCNIGIIVPDITNPHFSALILQMQMALFYSGYSTIICNTNESEILEQKHVKTLKAQNVAGVILISGNRYHAALRKYPVVYVDRPHLGDDDDAVIIESDNEYGGYIVANEILRAGCKNIIFLMSKIKDINQRLRYNGYLRALKEHGMQERIEYIQNTENVSIYAGKASITSIIQKKLSFDGIIATTDTLAAGAYLALREYGIKVPEQVKLAGFDDCMIADICGTGITSVKQDVANMASIAVDMLLRQINGEKISTTKRQLTLTLSRRSSTDSSPLN</sequence>
<proteinExistence type="predicted"/>
<dbReference type="CDD" id="cd01392">
    <property type="entry name" value="HTH_LacI"/>
    <property type="match status" value="1"/>
</dbReference>
<evidence type="ECO:0000256" key="4">
    <source>
        <dbReference type="ARBA" id="ARBA00023163"/>
    </source>
</evidence>
<evidence type="ECO:0000313" key="6">
    <source>
        <dbReference type="EMBL" id="WEG35742.1"/>
    </source>
</evidence>
<dbReference type="InterPro" id="IPR000843">
    <property type="entry name" value="HTH_LacI"/>
</dbReference>
<keyword evidence="7" id="KW-1185">Reference proteome</keyword>
<dbReference type="Proteomes" id="UP001220478">
    <property type="component" value="Chromosome"/>
</dbReference>
<dbReference type="SUPFAM" id="SSF47413">
    <property type="entry name" value="lambda repressor-like DNA-binding domains"/>
    <property type="match status" value="1"/>
</dbReference>
<organism evidence="6 7">
    <name type="scientific">Amygdalobacter indicium</name>
    <dbReference type="NCBI Taxonomy" id="3029272"/>
    <lineage>
        <taxon>Bacteria</taxon>
        <taxon>Bacillati</taxon>
        <taxon>Bacillota</taxon>
        <taxon>Clostridia</taxon>
        <taxon>Eubacteriales</taxon>
        <taxon>Oscillospiraceae</taxon>
        <taxon>Amygdalobacter</taxon>
    </lineage>
</organism>
<name>A0ABY8C4W9_9FIRM</name>
<evidence type="ECO:0000256" key="3">
    <source>
        <dbReference type="ARBA" id="ARBA00023125"/>
    </source>
</evidence>
<dbReference type="Pfam" id="PF13377">
    <property type="entry name" value="Peripla_BP_3"/>
    <property type="match status" value="1"/>
</dbReference>
<evidence type="ECO:0000256" key="1">
    <source>
        <dbReference type="ARBA" id="ARBA00022491"/>
    </source>
</evidence>
<dbReference type="PANTHER" id="PTHR30146">
    <property type="entry name" value="LACI-RELATED TRANSCRIPTIONAL REPRESSOR"/>
    <property type="match status" value="1"/>
</dbReference>
<dbReference type="InterPro" id="IPR010982">
    <property type="entry name" value="Lambda_DNA-bd_dom_sf"/>
</dbReference>
<dbReference type="Gene3D" id="3.40.50.2300">
    <property type="match status" value="2"/>
</dbReference>
<dbReference type="SUPFAM" id="SSF53822">
    <property type="entry name" value="Periplasmic binding protein-like I"/>
    <property type="match status" value="1"/>
</dbReference>
<reference evidence="6 7" key="1">
    <citation type="submission" date="2023-02" db="EMBL/GenBank/DDBJ databases">
        <title>Novel Oscillospiraceae bacterial genomes.</title>
        <authorList>
            <person name="Srinivasan S."/>
            <person name="Austin M.N."/>
            <person name="Fiedler T.L."/>
            <person name="Strenk S.M."/>
            <person name="Agnew K.J."/>
            <person name="Nagana Gowda G.A."/>
            <person name="Raftery D."/>
            <person name="Beamer M.A."/>
            <person name="Achilles S.L."/>
            <person name="Wiesenfeld H.C."/>
            <person name="Fredricks D.N."/>
            <person name="Hillier S.L."/>
        </authorList>
    </citation>
    <scope>NUCLEOTIDE SEQUENCE [LARGE SCALE GENOMIC DNA]</scope>
    <source>
        <strain evidence="6 7">CHIC02 1186E3-8</strain>
    </source>
</reference>
<keyword evidence="2" id="KW-0805">Transcription regulation</keyword>
<evidence type="ECO:0000259" key="5">
    <source>
        <dbReference type="PROSITE" id="PS50932"/>
    </source>
</evidence>
<dbReference type="InterPro" id="IPR028082">
    <property type="entry name" value="Peripla_BP_I"/>
</dbReference>
<dbReference type="Gene3D" id="1.10.260.40">
    <property type="entry name" value="lambda repressor-like DNA-binding domains"/>
    <property type="match status" value="1"/>
</dbReference>
<accession>A0ABY8C4W9</accession>